<evidence type="ECO:0000313" key="2">
    <source>
        <dbReference type="Proteomes" id="UP000632195"/>
    </source>
</evidence>
<protein>
    <submittedName>
        <fullName evidence="1">Uncharacterized protein</fullName>
    </submittedName>
</protein>
<accession>A0AA37BQ54</accession>
<name>A0AA37BQ54_9ARCH</name>
<reference evidence="1" key="2">
    <citation type="submission" date="2022-09" db="EMBL/GenBank/DDBJ databases">
        <authorList>
            <person name="Sun Q."/>
            <person name="Ohkuma M."/>
        </authorList>
    </citation>
    <scope>NUCLEOTIDE SEQUENCE</scope>
    <source>
        <strain evidence="1">JCM 13583</strain>
    </source>
</reference>
<keyword evidence="2" id="KW-1185">Reference proteome</keyword>
<proteinExistence type="predicted"/>
<dbReference type="AlphaFoldDB" id="A0AA37BQ54"/>
<organism evidence="1 2">
    <name type="scientific">Thermogymnomonas acidicola</name>
    <dbReference type="NCBI Taxonomy" id="399579"/>
    <lineage>
        <taxon>Archaea</taxon>
        <taxon>Methanobacteriati</taxon>
        <taxon>Thermoplasmatota</taxon>
        <taxon>Thermoplasmata</taxon>
        <taxon>Thermoplasmatales</taxon>
        <taxon>Thermogymnomonas</taxon>
    </lineage>
</organism>
<evidence type="ECO:0000313" key="1">
    <source>
        <dbReference type="EMBL" id="GGM68264.1"/>
    </source>
</evidence>
<gene>
    <name evidence="1" type="ORF">GCM10007108_02950</name>
</gene>
<dbReference type="EMBL" id="BMNY01000001">
    <property type="protein sequence ID" value="GGM68264.1"/>
    <property type="molecule type" value="Genomic_DNA"/>
</dbReference>
<comment type="caution">
    <text evidence="1">The sequence shown here is derived from an EMBL/GenBank/DDBJ whole genome shotgun (WGS) entry which is preliminary data.</text>
</comment>
<reference evidence="1" key="1">
    <citation type="journal article" date="2014" name="Int. J. Syst. Evol. Microbiol.">
        <title>Complete genome sequence of Corynebacterium casei LMG S-19264T (=DSM 44701T), isolated from a smear-ripened cheese.</title>
        <authorList>
            <consortium name="US DOE Joint Genome Institute (JGI-PGF)"/>
            <person name="Walter F."/>
            <person name="Albersmeier A."/>
            <person name="Kalinowski J."/>
            <person name="Ruckert C."/>
        </authorList>
    </citation>
    <scope>NUCLEOTIDE SEQUENCE</scope>
    <source>
        <strain evidence="1">JCM 13583</strain>
    </source>
</reference>
<dbReference type="Proteomes" id="UP000632195">
    <property type="component" value="Unassembled WGS sequence"/>
</dbReference>
<sequence length="83" mass="9228">MQSAKDTALTFLQVNGTYSYNITLIPEYFTLVSPRTGTIDINGSTVSSVVKFLPENFTLNFTETSLPQYTNWSIGLTGLRTLQ</sequence>